<proteinExistence type="predicted"/>
<sequence length="95" mass="10996">MRETVQRYALQENDQQSTDDKREKAVKRRTPSTRVQEKYSTEDMSNVSVDVLVSGKRVLAKKKVNKNQWWKGIGEGEQLTARFSFTESSSTRIVN</sequence>
<name>A0A5S6QE35_TRIMR</name>
<evidence type="ECO:0000313" key="3">
    <source>
        <dbReference type="WBParaSite" id="TMUE_1000005488.1"/>
    </source>
</evidence>
<evidence type="ECO:0000256" key="1">
    <source>
        <dbReference type="SAM" id="MobiDB-lite"/>
    </source>
</evidence>
<dbReference type="Proteomes" id="UP000046395">
    <property type="component" value="Unassembled WGS sequence"/>
</dbReference>
<reference evidence="3" key="1">
    <citation type="submission" date="2019-12" db="UniProtKB">
        <authorList>
            <consortium name="WormBaseParasite"/>
        </authorList>
    </citation>
    <scope>IDENTIFICATION</scope>
</reference>
<dbReference type="AlphaFoldDB" id="A0A5S6QE35"/>
<organism evidence="2 3">
    <name type="scientific">Trichuris muris</name>
    <name type="common">Mouse whipworm</name>
    <dbReference type="NCBI Taxonomy" id="70415"/>
    <lineage>
        <taxon>Eukaryota</taxon>
        <taxon>Metazoa</taxon>
        <taxon>Ecdysozoa</taxon>
        <taxon>Nematoda</taxon>
        <taxon>Enoplea</taxon>
        <taxon>Dorylaimia</taxon>
        <taxon>Trichinellida</taxon>
        <taxon>Trichuridae</taxon>
        <taxon>Trichuris</taxon>
    </lineage>
</organism>
<evidence type="ECO:0000313" key="2">
    <source>
        <dbReference type="Proteomes" id="UP000046395"/>
    </source>
</evidence>
<accession>A0A5S6QE35</accession>
<keyword evidence="2" id="KW-1185">Reference proteome</keyword>
<dbReference type="WBParaSite" id="TMUE_1000005488.1">
    <property type="protein sequence ID" value="TMUE_1000005488.1"/>
    <property type="gene ID" value="WBGene00288751"/>
</dbReference>
<feature type="region of interest" description="Disordered" evidence="1">
    <location>
        <begin position="1"/>
        <end position="41"/>
    </location>
</feature>
<protein>
    <submittedName>
        <fullName evidence="3">Uncharacterized protein</fullName>
    </submittedName>
</protein>